<evidence type="ECO:0000259" key="3">
    <source>
        <dbReference type="PROSITE" id="PS50893"/>
    </source>
</evidence>
<dbReference type="PROSITE" id="PS50893">
    <property type="entry name" value="ABC_TRANSPORTER_2"/>
    <property type="match status" value="1"/>
</dbReference>
<keyword evidence="2" id="KW-0067">ATP-binding</keyword>
<dbReference type="EMBL" id="CP003532">
    <property type="protein sequence ID" value="AFK07231.1"/>
    <property type="molecule type" value="Genomic_DNA"/>
</dbReference>
<evidence type="ECO:0000313" key="5">
    <source>
        <dbReference type="Proteomes" id="UP000002881"/>
    </source>
</evidence>
<organism evidence="4 5">
    <name type="scientific">Mesotoga prima MesG1.Ag.4.2</name>
    <dbReference type="NCBI Taxonomy" id="660470"/>
    <lineage>
        <taxon>Bacteria</taxon>
        <taxon>Thermotogati</taxon>
        <taxon>Thermotogota</taxon>
        <taxon>Thermotogae</taxon>
        <taxon>Kosmotogales</taxon>
        <taxon>Kosmotogaceae</taxon>
        <taxon>Mesotoga</taxon>
    </lineage>
</organism>
<dbReference type="GeneID" id="87107357"/>
<dbReference type="Proteomes" id="UP000002881">
    <property type="component" value="Chromosome"/>
</dbReference>
<dbReference type="STRING" id="660470.Theba_1559"/>
<dbReference type="GO" id="GO:0016887">
    <property type="term" value="F:ATP hydrolysis activity"/>
    <property type="evidence" value="ECO:0007669"/>
    <property type="project" value="InterPro"/>
</dbReference>
<sequence>MGILETKGLGKNFGENNVFRNADIELESGLLTVLGGINGSGKSILVKTISGDILPDSGKVIFEGSPVDLTSIAEARRLGISAIYQEYMLVPDLTVAENILLGSDKFTISRRKMNDQVSRFLEQLGLEFDPSSKVSSFSSDDQVLLEFAVAAFSRPKVLILDDLFSFVRGATRVKLLEMIDSFKKGGVAVLVTTSDPEVMVLGDRLFFMDYSGIKPLPLQTKESDIWKMLGVSPEYSVAPVGGEPLIDIENLADTGLDLRLKRGEVLCISCDNGVSVREFTRALTRQDPFSENSVAMLREAKNFFERFSSRGHSSEAEKYFSSNVKNTGLVSQIMLKKSRKFTSNRSLKKSFILNKESLVSVKSFLAGLGRAPGFSGLMRDDDTKLSHLRFDACDLFIFIRPLIGLDPVSTRALAEVLQEIADRSKAAVVISDEIMSRKLCTRIMNKCN</sequence>
<keyword evidence="4" id="KW-0762">Sugar transport</keyword>
<keyword evidence="4" id="KW-0813">Transport</keyword>
<keyword evidence="5" id="KW-1185">Reference proteome</keyword>
<dbReference type="HOGENOM" id="CLU_000604_92_3_0"/>
<proteinExistence type="predicted"/>
<dbReference type="InterPro" id="IPR003593">
    <property type="entry name" value="AAA+_ATPase"/>
</dbReference>
<name>I2F5M8_9BACT</name>
<dbReference type="GO" id="GO:0005524">
    <property type="term" value="F:ATP binding"/>
    <property type="evidence" value="ECO:0007669"/>
    <property type="project" value="UniProtKB-KW"/>
</dbReference>
<dbReference type="RefSeq" id="WP_014731140.1">
    <property type="nucleotide sequence ID" value="NC_017934.1"/>
</dbReference>
<dbReference type="SMART" id="SM00382">
    <property type="entry name" value="AAA"/>
    <property type="match status" value="1"/>
</dbReference>
<dbReference type="PANTHER" id="PTHR43790">
    <property type="entry name" value="CARBOHYDRATE TRANSPORT ATP-BINDING PROTEIN MG119-RELATED"/>
    <property type="match status" value="1"/>
</dbReference>
<dbReference type="eggNOG" id="COG1129">
    <property type="taxonomic scope" value="Bacteria"/>
</dbReference>
<dbReference type="PANTHER" id="PTHR43790:SF8">
    <property type="entry name" value="SUGAR ABC TRANSPORTER ATP-BINDING PROTEIN"/>
    <property type="match status" value="1"/>
</dbReference>
<protein>
    <submittedName>
        <fullName evidence="4">ABC-type sugar transport system, ATPase component</fullName>
    </submittedName>
</protein>
<evidence type="ECO:0000256" key="1">
    <source>
        <dbReference type="ARBA" id="ARBA00022741"/>
    </source>
</evidence>
<dbReference type="Pfam" id="PF00005">
    <property type="entry name" value="ABC_tran"/>
    <property type="match status" value="1"/>
</dbReference>
<gene>
    <name evidence="4" type="ORF">Theba_1559</name>
</gene>
<dbReference type="AlphaFoldDB" id="I2F5M8"/>
<accession>I2F5M8</accession>
<keyword evidence="1" id="KW-0547">Nucleotide-binding</keyword>
<dbReference type="InterPro" id="IPR050107">
    <property type="entry name" value="ABC_carbohydrate_import_ATPase"/>
</dbReference>
<reference evidence="4 5" key="1">
    <citation type="journal article" date="2012" name="Genome Biol. Evol.">
        <title>Genome Sequence of the Mesophilic Thermotogales Bacterium Mesotoga prima MesG1.Ag.4.2 Reveals the Largest Thermotogales Genome To Date.</title>
        <authorList>
            <person name="Zhaxybayeva O."/>
            <person name="Swithers K.S."/>
            <person name="Foght J."/>
            <person name="Green A.G."/>
            <person name="Bruce D."/>
            <person name="Detter C."/>
            <person name="Han S."/>
            <person name="Teshima H."/>
            <person name="Han J."/>
            <person name="Woyke T."/>
            <person name="Pitluck S."/>
            <person name="Nolan M."/>
            <person name="Ivanova N."/>
            <person name="Pati A."/>
            <person name="Land M.L."/>
            <person name="Dlutek M."/>
            <person name="Doolittle W.F."/>
            <person name="Noll K.M."/>
            <person name="Nesbo C.L."/>
        </authorList>
    </citation>
    <scope>NUCLEOTIDE SEQUENCE [LARGE SCALE GENOMIC DNA]</scope>
    <source>
        <strain evidence="5">mesG1.Ag.4.2</strain>
    </source>
</reference>
<dbReference type="KEGG" id="mpg:Theba_1559"/>
<feature type="domain" description="ABC transporter" evidence="3">
    <location>
        <begin position="4"/>
        <end position="235"/>
    </location>
</feature>
<dbReference type="InterPro" id="IPR003439">
    <property type="entry name" value="ABC_transporter-like_ATP-bd"/>
</dbReference>
<dbReference type="Gene3D" id="3.40.50.300">
    <property type="entry name" value="P-loop containing nucleotide triphosphate hydrolases"/>
    <property type="match status" value="1"/>
</dbReference>
<dbReference type="SUPFAM" id="SSF52540">
    <property type="entry name" value="P-loop containing nucleoside triphosphate hydrolases"/>
    <property type="match status" value="1"/>
</dbReference>
<evidence type="ECO:0000256" key="2">
    <source>
        <dbReference type="ARBA" id="ARBA00022840"/>
    </source>
</evidence>
<evidence type="ECO:0000313" key="4">
    <source>
        <dbReference type="EMBL" id="AFK07231.1"/>
    </source>
</evidence>
<dbReference type="InterPro" id="IPR027417">
    <property type="entry name" value="P-loop_NTPase"/>
</dbReference>